<feature type="compositionally biased region" description="Basic residues" evidence="1">
    <location>
        <begin position="289"/>
        <end position="299"/>
    </location>
</feature>
<evidence type="ECO:0000256" key="1">
    <source>
        <dbReference type="SAM" id="MobiDB-lite"/>
    </source>
</evidence>
<feature type="compositionally biased region" description="Basic residues" evidence="1">
    <location>
        <begin position="335"/>
        <end position="347"/>
    </location>
</feature>
<proteinExistence type="predicted"/>
<feature type="compositionally biased region" description="Acidic residues" evidence="1">
    <location>
        <begin position="513"/>
        <end position="531"/>
    </location>
</feature>
<organism evidence="2 3">
    <name type="scientific">Mortierella polycephala</name>
    <dbReference type="NCBI Taxonomy" id="41804"/>
    <lineage>
        <taxon>Eukaryota</taxon>
        <taxon>Fungi</taxon>
        <taxon>Fungi incertae sedis</taxon>
        <taxon>Mucoromycota</taxon>
        <taxon>Mortierellomycotina</taxon>
        <taxon>Mortierellomycetes</taxon>
        <taxon>Mortierellales</taxon>
        <taxon>Mortierellaceae</taxon>
        <taxon>Mortierella</taxon>
    </lineage>
</organism>
<dbReference type="EMBL" id="JAAAJA010000058">
    <property type="protein sequence ID" value="KAG0264089.1"/>
    <property type="molecule type" value="Genomic_DNA"/>
</dbReference>
<dbReference type="OrthoDB" id="2414723at2759"/>
<feature type="region of interest" description="Disordered" evidence="1">
    <location>
        <begin position="320"/>
        <end position="362"/>
    </location>
</feature>
<evidence type="ECO:0000313" key="2">
    <source>
        <dbReference type="EMBL" id="KAG0264089.1"/>
    </source>
</evidence>
<feature type="region of interest" description="Disordered" evidence="1">
    <location>
        <begin position="279"/>
        <end position="299"/>
    </location>
</feature>
<dbReference type="AlphaFoldDB" id="A0A9P6QD72"/>
<sequence>MTSSTPSSSWSTPPTPFLTSLASIPDIVFESEVEPLELSYAYSDGVDAIPTPATIPSLSSSLFFGRNAGTVPSTPAATPPPSPALFATSTNASINPSPTTTPPASPSPSFLATWHGRLPSIPRPSPMMPFRAAKKVVTSVTSVGTGLLPSKEQLGSIPVAGRILKHPVMDSTLTYIASKTMHRHGKRGGEAVTPENAYYRKLNKKLIDQSITLAALAIDKEELSKIIGDEAYDDAFELYLTAIATLMHALPIEMCDPFRRKAFESQLRIFLQDNQLEPEAGKEEIGDKQRRRYLRRRQRDRRDHADDLIYVHSAQFTGGVRAPHQPISSSSSRPTHARRSRTRRGRRKVDGSGGGGPSSLGDTIISTAVESAIRLKQSPIPDVIKTCFHTTRTVISKVDKRFHLKDKAWRLSKQSIEKAIELDEQYAIHERMTETFFATLTGLVKAGIAYNETPGYSATLEAPRVPGRVKAVVSAPAPAPAVASSCNPQTIPTKTVSLFSGKRYSIMNVDDEEYSMEKENEEEEVVEVEGDGDSHGSDGFDSDDSGQSSSCFTASEDEEGGMVDDYRDDNRHNRADNISISERIRQSLLSIAAVSIPTAYVEHAQKKPSLFNTLTDMTFLILGRNATQ</sequence>
<comment type="caution">
    <text evidence="2">The sequence shown here is derived from an EMBL/GenBank/DDBJ whole genome shotgun (WGS) entry which is preliminary data.</text>
</comment>
<feature type="compositionally biased region" description="Basic and acidic residues" evidence="1">
    <location>
        <begin position="279"/>
        <end position="288"/>
    </location>
</feature>
<feature type="region of interest" description="Disordered" evidence="1">
    <location>
        <begin position="513"/>
        <end position="570"/>
    </location>
</feature>
<dbReference type="Proteomes" id="UP000726737">
    <property type="component" value="Unassembled WGS sequence"/>
</dbReference>
<protein>
    <submittedName>
        <fullName evidence="2">Uncharacterized protein</fullName>
    </submittedName>
</protein>
<gene>
    <name evidence="2" type="ORF">BG011_007484</name>
</gene>
<keyword evidence="3" id="KW-1185">Reference proteome</keyword>
<name>A0A9P6QD72_9FUNG</name>
<accession>A0A9P6QD72</accession>
<evidence type="ECO:0000313" key="3">
    <source>
        <dbReference type="Proteomes" id="UP000726737"/>
    </source>
</evidence>
<reference evidence="2" key="1">
    <citation type="journal article" date="2020" name="Fungal Divers.">
        <title>Resolving the Mortierellaceae phylogeny through synthesis of multi-gene phylogenetics and phylogenomics.</title>
        <authorList>
            <person name="Vandepol N."/>
            <person name="Liber J."/>
            <person name="Desiro A."/>
            <person name="Na H."/>
            <person name="Kennedy M."/>
            <person name="Barry K."/>
            <person name="Grigoriev I.V."/>
            <person name="Miller A.N."/>
            <person name="O'Donnell K."/>
            <person name="Stajich J.E."/>
            <person name="Bonito G."/>
        </authorList>
    </citation>
    <scope>NUCLEOTIDE SEQUENCE</scope>
    <source>
        <strain evidence="2">KOD948</strain>
    </source>
</reference>